<evidence type="ECO:0000313" key="2">
    <source>
        <dbReference type="EMBL" id="MFC4590476.1"/>
    </source>
</evidence>
<proteinExistence type="predicted"/>
<dbReference type="Proteomes" id="UP001595891">
    <property type="component" value="Unassembled WGS sequence"/>
</dbReference>
<dbReference type="Gene3D" id="1.25.40.10">
    <property type="entry name" value="Tetratricopeptide repeat domain"/>
    <property type="match status" value="1"/>
</dbReference>
<sequence length="839" mass="90035">MTVQERARLLHRRGVAATSGGHPARAAGHLREGLLLLGWAPGQAAVPADAALAARLLISLAHAEAEQGHTDLGLGLLTQAQDWAAPEERTIVQAQLGLMLLRTGRVVQALERLDAAVPSLAGYDDVELARILLNRAVAYLALGRIRLAREDSRRSAHLSLTQGHDVLHAKALHNDGYCDLLLGDIPTALSTFARVEEIYQRVNPGFLPVLALDQARALLAAGLAREAGETLDRILRRFRRQRLTQDYAEAELARAQAALDARDHDMARVWAQRARAQFRRRGSELWTLRARLMTLRVDLARTRAPYRLVARADGLAAGLAALGAGDEARVARLLGVRALLLAGRTDAAAEAARALGATHSRAPLATLLVHHLTHAELAVAQGRRGAALSRVRTGLSLIDTHRGRVGSLDLRTGLTALGDDLARTGLAAVLDNGHARLVFDWSERCRAQAFRHTQVRPAEDGRTAEAVVELRELSQWMRTHPAQARQAPYLRRRCLELEREIRERGWRLRGTRDATAPAATSEIVAELAAADLALMSLLHMRGRLWALVVRRSRFRLYELGEYAPAAEAGRRLAGDLRAAAGRYVPGRLRSVIGLSIRRQVETITSALGPALAAATGASGLVVVPTMALAALPWGLLPPMAGMPLVVAPSAQVWLSARRARRDDLGVPLLVAGPDLEHAEAEVDQIAAVYPEVRRLSGAGATVEATLAALDGASVAHLAAHGHHERENVLFSRLDLADGPLMAYDLQRLAGAPGHVVLSACDVGQTVVRVGDEILGFAAALLYAGTSSVIGCVTPIPDEVAARVMTEYHRRLARRVPPACALAAAAEGEPVSSFVCFGAG</sequence>
<keyword evidence="3" id="KW-1185">Reference proteome</keyword>
<name>A0ABV9EPR8_9ACTN</name>
<feature type="domain" description="CHAT" evidence="1">
    <location>
        <begin position="601"/>
        <end position="824"/>
    </location>
</feature>
<organism evidence="2 3">
    <name type="scientific">Sphaerisporangium corydalis</name>
    <dbReference type="NCBI Taxonomy" id="1441875"/>
    <lineage>
        <taxon>Bacteria</taxon>
        <taxon>Bacillati</taxon>
        <taxon>Actinomycetota</taxon>
        <taxon>Actinomycetes</taxon>
        <taxon>Streptosporangiales</taxon>
        <taxon>Streptosporangiaceae</taxon>
        <taxon>Sphaerisporangium</taxon>
    </lineage>
</organism>
<dbReference type="EMBL" id="JBHSFN010000023">
    <property type="protein sequence ID" value="MFC4590476.1"/>
    <property type="molecule type" value="Genomic_DNA"/>
</dbReference>
<evidence type="ECO:0000313" key="3">
    <source>
        <dbReference type="Proteomes" id="UP001595891"/>
    </source>
</evidence>
<protein>
    <submittedName>
        <fullName evidence="2">CHAT domain-containing protein</fullName>
    </submittedName>
</protein>
<dbReference type="RefSeq" id="WP_262849658.1">
    <property type="nucleotide sequence ID" value="NZ_JANZYP010000088.1"/>
</dbReference>
<evidence type="ECO:0000259" key="1">
    <source>
        <dbReference type="Pfam" id="PF12770"/>
    </source>
</evidence>
<accession>A0ABV9EPR8</accession>
<dbReference type="InterPro" id="IPR024983">
    <property type="entry name" value="CHAT_dom"/>
</dbReference>
<gene>
    <name evidence="2" type="ORF">ACFO8L_30580</name>
</gene>
<dbReference type="SUPFAM" id="SSF48452">
    <property type="entry name" value="TPR-like"/>
    <property type="match status" value="1"/>
</dbReference>
<dbReference type="InterPro" id="IPR011990">
    <property type="entry name" value="TPR-like_helical_dom_sf"/>
</dbReference>
<reference evidence="3" key="1">
    <citation type="journal article" date="2019" name="Int. J. Syst. Evol. Microbiol.">
        <title>The Global Catalogue of Microorganisms (GCM) 10K type strain sequencing project: providing services to taxonomists for standard genome sequencing and annotation.</title>
        <authorList>
            <consortium name="The Broad Institute Genomics Platform"/>
            <consortium name="The Broad Institute Genome Sequencing Center for Infectious Disease"/>
            <person name="Wu L."/>
            <person name="Ma J."/>
        </authorList>
    </citation>
    <scope>NUCLEOTIDE SEQUENCE [LARGE SCALE GENOMIC DNA]</scope>
    <source>
        <strain evidence="3">CCUG 49560</strain>
    </source>
</reference>
<comment type="caution">
    <text evidence="2">The sequence shown here is derived from an EMBL/GenBank/DDBJ whole genome shotgun (WGS) entry which is preliminary data.</text>
</comment>
<dbReference type="Pfam" id="PF12770">
    <property type="entry name" value="CHAT"/>
    <property type="match status" value="1"/>
</dbReference>